<organism evidence="2 3">
    <name type="scientific">Owenia fusiformis</name>
    <name type="common">Polychaete worm</name>
    <dbReference type="NCBI Taxonomy" id="6347"/>
    <lineage>
        <taxon>Eukaryota</taxon>
        <taxon>Metazoa</taxon>
        <taxon>Spiralia</taxon>
        <taxon>Lophotrochozoa</taxon>
        <taxon>Annelida</taxon>
        <taxon>Polychaeta</taxon>
        <taxon>Sedentaria</taxon>
        <taxon>Canalipalpata</taxon>
        <taxon>Sabellida</taxon>
        <taxon>Oweniida</taxon>
        <taxon>Oweniidae</taxon>
        <taxon>Owenia</taxon>
    </lineage>
</organism>
<feature type="domain" description="DUF7107" evidence="1">
    <location>
        <begin position="655"/>
        <end position="700"/>
    </location>
</feature>
<feature type="domain" description="DUF7107" evidence="1">
    <location>
        <begin position="558"/>
        <end position="603"/>
    </location>
</feature>
<feature type="domain" description="DUF7107" evidence="1">
    <location>
        <begin position="363"/>
        <end position="408"/>
    </location>
</feature>
<feature type="domain" description="DUF7107" evidence="1">
    <location>
        <begin position="753"/>
        <end position="798"/>
    </location>
</feature>
<accession>A0A8J1TWZ9</accession>
<protein>
    <recommendedName>
        <fullName evidence="1">DUF7107 domain-containing protein</fullName>
    </recommendedName>
</protein>
<keyword evidence="3" id="KW-1185">Reference proteome</keyword>
<dbReference type="PANTHER" id="PTHR33459">
    <property type="entry name" value="DD-GDCA PROTEIN"/>
    <property type="match status" value="1"/>
</dbReference>
<proteinExistence type="predicted"/>
<dbReference type="Pfam" id="PF23416">
    <property type="entry name" value="DUF7107"/>
    <property type="match status" value="9"/>
</dbReference>
<dbReference type="InterPro" id="IPR006150">
    <property type="entry name" value="Cys_repeat_1"/>
</dbReference>
<feature type="domain" description="DUF7107" evidence="1">
    <location>
        <begin position="266"/>
        <end position="311"/>
    </location>
</feature>
<name>A0A8J1TWZ9_OWEFU</name>
<dbReference type="InterPro" id="IPR052326">
    <property type="entry name" value="Diff-Dev_Assoc_Protein"/>
</dbReference>
<feature type="domain" description="DUF7107" evidence="1">
    <location>
        <begin position="460"/>
        <end position="505"/>
    </location>
</feature>
<evidence type="ECO:0000259" key="1">
    <source>
        <dbReference type="Pfam" id="PF23416"/>
    </source>
</evidence>
<evidence type="ECO:0000313" key="2">
    <source>
        <dbReference type="EMBL" id="CAH1795748.1"/>
    </source>
</evidence>
<dbReference type="EMBL" id="CAIIXF020000010">
    <property type="protein sequence ID" value="CAH1795748.1"/>
    <property type="molecule type" value="Genomic_DNA"/>
</dbReference>
<dbReference type="SMART" id="SM00289">
    <property type="entry name" value="WR1"/>
    <property type="match status" value="6"/>
</dbReference>
<gene>
    <name evidence="2" type="ORF">OFUS_LOCUS20242</name>
</gene>
<sequence length="1387" mass="150435">MRFCSIHILLTLTLIGPALAQPEERVECRPGRTACHAFDKRCCGCKRRLQVFKVGVFHKEMYPLQAINLGYCLDAPCLYSKCKRHVDAKRAELNELELNQADELDNDIAVAGPGNALGDAIPQCRGDDQCETTQYCAENGQCHSKLPYSSACTNNKECSSGHCVDVCVECEQQTDCGDNYLCTQNTCVAKKLFGDACSQDMACQSGLVCNKGVCSRCADELDCSDTQYCKGDSKVGYSCRPKENVGVKCEESLECNSGHCVGVCVECEQQSDCEDDYQCKGNTCVNRKPFGGSCNNDKDCLSEYVCNEGACSTCSEERTCGGNEYCKGDPTTGYRCSSKEEIGDICNTPSECSSGHCVGVCVECEQKTDCEDDYLCKENTCVQRKLFGGSCSENKDCLSDFVCYEGACSTCSEELTCEDNEYCKGDSTSGYSCSSKEDVGSVCDYPSECSSGHCVDVCVECEKQTDCGDEYLCEGNTCVQRKSFGGSCSEDKDCLSEFVCSDNVCSSCSKEPNTCEDNEYCKGDPTTGYSCSSKEDIGAICNTPSECSSGHCVGVCVECEQQTDCGDDYLCKENTCVQRKLFGGPCSENKDCLLELVCNEGACSTCSEERTCEDNEYCKGDSTSGYSCSSKEEIGAVCDHTSECSSGHCVGVCVECEKQTDCGDEYLCEGNTCVQRKSFGGSCSEDKDCLSEFVCSDNVCSSCSKEPNTCEDNEYCKGDPTTGYRCSSKEEIGDICNTPSECSSGHCVGVCVQCEQQTDCGDDYLCKENTCVQRKLFGGPCSENKDCLLEFVCNEGACSTCSEERTCEDNEYCKGDSTSGYSCSSKEEIGAVCDHTSECSSGHCVGVCVECEKQTDCGDEYLCKENTCFQKNHFGGSCSEDKDCRSDLVCNEGVCSTCTREPSSCTAEHYCKGDSKDGFRCSPKEYFGAKCDDSLACASGHCGDGDLCVDCEERSDCENGELCTDNTCVPRMVFGDPCEEDDECEVDLVCNTGVCSRCRDDMGCTEQQYCKAGDPNSIEGTSGFECSAKEDIDSPCLDASNCLKGHCVKNMCVACEEDSDCDNELCKSNTCVGKPVFGESCEAEDECVAGLKCNKGVCSLCDSDSDCTLEEYCKRPVGEMGYYCAIKENVGTICNADTECNTGHCVGEEYSELRCVDCREDADCVGGLCKDHTCVSRQGFGGYCSSNDNCELDLVCNEHRCSRCMSADDCMVDEYCKGDSTSGYTCSERETIGSECSEHSQCGSGMCYNSLCGTCLEDGDCNSSEYCQNDDPSKPNNCVRKREVDETCASSRECTSGYCRGSQSISIVGTCKTLLPLERPCTKDDECASNVCIGKCVQCKTKPDCPPGKACWTDTYKCKPEGRKYERCNQHDHCKKKFICKNGRCNI</sequence>
<dbReference type="Proteomes" id="UP000749559">
    <property type="component" value="Unassembled WGS sequence"/>
</dbReference>
<dbReference type="InterPro" id="IPR055531">
    <property type="entry name" value="DUF7107"/>
</dbReference>
<evidence type="ECO:0000313" key="3">
    <source>
        <dbReference type="Proteomes" id="UP000749559"/>
    </source>
</evidence>
<comment type="caution">
    <text evidence="2">The sequence shown here is derived from an EMBL/GenBank/DDBJ whole genome shotgun (WGS) entry which is preliminary data.</text>
</comment>
<dbReference type="OrthoDB" id="6136115at2759"/>
<feature type="domain" description="DUF7107" evidence="1">
    <location>
        <begin position="850"/>
        <end position="896"/>
    </location>
</feature>
<feature type="domain" description="DUF7107" evidence="1">
    <location>
        <begin position="169"/>
        <end position="214"/>
    </location>
</feature>
<reference evidence="2" key="1">
    <citation type="submission" date="2022-03" db="EMBL/GenBank/DDBJ databases">
        <authorList>
            <person name="Martin C."/>
        </authorList>
    </citation>
    <scope>NUCLEOTIDE SEQUENCE</scope>
</reference>
<dbReference type="SMART" id="SM00286">
    <property type="entry name" value="PTI"/>
    <property type="match status" value="13"/>
</dbReference>
<feature type="domain" description="DUF7107" evidence="1">
    <location>
        <begin position="951"/>
        <end position="995"/>
    </location>
</feature>
<dbReference type="PANTHER" id="PTHR33459:SF7">
    <property type="entry name" value="DD-GDCA PROTEIN"/>
    <property type="match status" value="1"/>
</dbReference>